<proteinExistence type="predicted"/>
<evidence type="ECO:0000256" key="3">
    <source>
        <dbReference type="ARBA" id="ARBA00023163"/>
    </source>
</evidence>
<dbReference type="EMBL" id="JAJJMA010280591">
    <property type="protein sequence ID" value="MCL7046384.1"/>
    <property type="molecule type" value="Genomic_DNA"/>
</dbReference>
<evidence type="ECO:0000256" key="1">
    <source>
        <dbReference type="ARBA" id="ARBA00022491"/>
    </source>
</evidence>
<comment type="caution">
    <text evidence="5">The sequence shown here is derived from an EMBL/GenBank/DDBJ whole genome shotgun (WGS) entry which is preliminary data.</text>
</comment>
<keyword evidence="2" id="KW-0805">Transcription regulation</keyword>
<keyword evidence="3" id="KW-0804">Transcription</keyword>
<keyword evidence="6" id="KW-1185">Reference proteome</keyword>
<name>A0AA41VSA3_PAPNU</name>
<protein>
    <submittedName>
        <fullName evidence="5">Uncharacterized protein</fullName>
    </submittedName>
</protein>
<dbReference type="GO" id="GO:0003700">
    <property type="term" value="F:DNA-binding transcription factor activity"/>
    <property type="evidence" value="ECO:0007669"/>
    <property type="project" value="InterPro"/>
</dbReference>
<feature type="region of interest" description="Disordered" evidence="4">
    <location>
        <begin position="237"/>
        <end position="264"/>
    </location>
</feature>
<dbReference type="Proteomes" id="UP001177140">
    <property type="component" value="Unassembled WGS sequence"/>
</dbReference>
<dbReference type="InterPro" id="IPR040356">
    <property type="entry name" value="SPEAR"/>
</dbReference>
<dbReference type="AlphaFoldDB" id="A0AA41VSA3"/>
<evidence type="ECO:0000313" key="6">
    <source>
        <dbReference type="Proteomes" id="UP001177140"/>
    </source>
</evidence>
<evidence type="ECO:0000256" key="4">
    <source>
        <dbReference type="SAM" id="MobiDB-lite"/>
    </source>
</evidence>
<accession>A0AA41VSA3</accession>
<evidence type="ECO:0000256" key="2">
    <source>
        <dbReference type="ARBA" id="ARBA00023015"/>
    </source>
</evidence>
<gene>
    <name evidence="5" type="ORF">MKW94_000971</name>
</gene>
<keyword evidence="1" id="KW-0678">Repressor</keyword>
<reference evidence="5" key="1">
    <citation type="submission" date="2022-03" db="EMBL/GenBank/DDBJ databases">
        <title>A functionally conserved STORR gene fusion in Papaver species that diverged 16.8 million years ago.</title>
        <authorList>
            <person name="Catania T."/>
        </authorList>
    </citation>
    <scope>NUCLEOTIDE SEQUENCE</scope>
    <source>
        <strain evidence="5">S-191538</strain>
    </source>
</reference>
<organism evidence="5 6">
    <name type="scientific">Papaver nudicaule</name>
    <name type="common">Iceland poppy</name>
    <dbReference type="NCBI Taxonomy" id="74823"/>
    <lineage>
        <taxon>Eukaryota</taxon>
        <taxon>Viridiplantae</taxon>
        <taxon>Streptophyta</taxon>
        <taxon>Embryophyta</taxon>
        <taxon>Tracheophyta</taxon>
        <taxon>Spermatophyta</taxon>
        <taxon>Magnoliopsida</taxon>
        <taxon>Ranunculales</taxon>
        <taxon>Papaveraceae</taxon>
        <taxon>Papaveroideae</taxon>
        <taxon>Papaver</taxon>
    </lineage>
</organism>
<dbReference type="PANTHER" id="PTHR33388:SF1">
    <property type="entry name" value="PROTEIN SPEAR2"/>
    <property type="match status" value="1"/>
</dbReference>
<evidence type="ECO:0000313" key="5">
    <source>
        <dbReference type="EMBL" id="MCL7046384.1"/>
    </source>
</evidence>
<sequence>MMRISCEEFDVVVDHGRNNAADPNRFRSSHTNTIWPSIETPFSRVPTSLSSSGRGNIQMEPPSNQSFYNNYAASQLWPEEDKMVGMKRPWPFAMDNPPLSSFPYKLPHFGPPQVYRIDEPSSCVNGRMFNFEPGNTFFREGPSNSAPPLLVERRRSSFELNPTKGSTKEAAGVLERDFLTLGPSPTNSSLTISKAKHPLVFPVPPHQEFAEFDIPPFQMYNEQEHHQPPYSFFPPKGQHVSSMTSISKDQRGEIGENLDLNLRL</sequence>
<dbReference type="PANTHER" id="PTHR33388">
    <property type="entry name" value="OS01G0212500 PROTEIN"/>
    <property type="match status" value="1"/>
</dbReference>